<feature type="domain" description="N-acetyltransferase" evidence="2">
    <location>
        <begin position="63"/>
        <end position="219"/>
    </location>
</feature>
<reference evidence="3" key="1">
    <citation type="submission" date="2020-11" db="EMBL/GenBank/DDBJ databases">
        <authorList>
            <consortium name="DOE Joint Genome Institute"/>
            <person name="Ahrendt S."/>
            <person name="Riley R."/>
            <person name="Andreopoulos W."/>
            <person name="LaButti K."/>
            <person name="Pangilinan J."/>
            <person name="Ruiz-duenas F.J."/>
            <person name="Barrasa J.M."/>
            <person name="Sanchez-Garcia M."/>
            <person name="Camarero S."/>
            <person name="Miyauchi S."/>
            <person name="Serrano A."/>
            <person name="Linde D."/>
            <person name="Babiker R."/>
            <person name="Drula E."/>
            <person name="Ayuso-Fernandez I."/>
            <person name="Pacheco R."/>
            <person name="Padilla G."/>
            <person name="Ferreira P."/>
            <person name="Barriuso J."/>
            <person name="Kellner H."/>
            <person name="Castanera R."/>
            <person name="Alfaro M."/>
            <person name="Ramirez L."/>
            <person name="Pisabarro A.G."/>
            <person name="Kuo A."/>
            <person name="Tritt A."/>
            <person name="Lipzen A."/>
            <person name="He G."/>
            <person name="Yan M."/>
            <person name="Ng V."/>
            <person name="Cullen D."/>
            <person name="Martin F."/>
            <person name="Rosso M.-N."/>
            <person name="Henrissat B."/>
            <person name="Hibbett D."/>
            <person name="Martinez A.T."/>
            <person name="Grigoriev I.V."/>
        </authorList>
    </citation>
    <scope>NUCLEOTIDE SEQUENCE</scope>
    <source>
        <strain evidence="3">AH 44721</strain>
    </source>
</reference>
<evidence type="ECO:0000313" key="4">
    <source>
        <dbReference type="Proteomes" id="UP000724874"/>
    </source>
</evidence>
<feature type="region of interest" description="Disordered" evidence="1">
    <location>
        <begin position="210"/>
        <end position="234"/>
    </location>
</feature>
<dbReference type="EMBL" id="JADNYJ010000151">
    <property type="protein sequence ID" value="KAF8879191.1"/>
    <property type="molecule type" value="Genomic_DNA"/>
</dbReference>
<proteinExistence type="predicted"/>
<dbReference type="CDD" id="cd04301">
    <property type="entry name" value="NAT_SF"/>
    <property type="match status" value="1"/>
</dbReference>
<feature type="region of interest" description="Disordered" evidence="1">
    <location>
        <begin position="615"/>
        <end position="649"/>
    </location>
</feature>
<dbReference type="SUPFAM" id="SSF55729">
    <property type="entry name" value="Acyl-CoA N-acyltransferases (Nat)"/>
    <property type="match status" value="1"/>
</dbReference>
<evidence type="ECO:0000259" key="2">
    <source>
        <dbReference type="PROSITE" id="PS51186"/>
    </source>
</evidence>
<dbReference type="Proteomes" id="UP000724874">
    <property type="component" value="Unassembled WGS sequence"/>
</dbReference>
<dbReference type="AlphaFoldDB" id="A0A9P5NBQ3"/>
<evidence type="ECO:0000256" key="1">
    <source>
        <dbReference type="SAM" id="MobiDB-lite"/>
    </source>
</evidence>
<feature type="region of interest" description="Disordered" evidence="1">
    <location>
        <begin position="491"/>
        <end position="527"/>
    </location>
</feature>
<gene>
    <name evidence="3" type="ORF">CPB84DRAFT_1793501</name>
</gene>
<dbReference type="InterPro" id="IPR000182">
    <property type="entry name" value="GNAT_dom"/>
</dbReference>
<evidence type="ECO:0000313" key="3">
    <source>
        <dbReference type="EMBL" id="KAF8879191.1"/>
    </source>
</evidence>
<dbReference type="OrthoDB" id="508139at2759"/>
<dbReference type="Gene3D" id="3.40.630.30">
    <property type="match status" value="1"/>
</dbReference>
<dbReference type="InterPro" id="IPR036770">
    <property type="entry name" value="Ankyrin_rpt-contain_sf"/>
</dbReference>
<dbReference type="InterPro" id="IPR016181">
    <property type="entry name" value="Acyl_CoA_acyltransferase"/>
</dbReference>
<dbReference type="PROSITE" id="PS51186">
    <property type="entry name" value="GNAT"/>
    <property type="match status" value="1"/>
</dbReference>
<sequence>MLSFHFSLHSHFYPDHDDTMACTVSFTTEKHYELPRRLEYINGIVTHPSLGKLAIATVKCLKITGRMWFKTNRDFLEIMDEESHELNEFSVALFDEGSNLRTFIIDGGPRSGSGCWGMELGVGDMLYVDDLEVKEEFRHQGVGSLILRKLLTDERIGYRGHAYVWPTPNSSVDSEAAWLARRDTIIAFYRKNGFRRIGFTSFFAYSPDPSHPSRQLTASAEPDPPSKAFETTTTGPALTQDEDRAEYPLHFAIAADKTPLVVQTLRTAYEADHASIRQRHPRTGLLPIHVAAASENVLAIQALLALYAPEPDVDRAALQGDLKDRNNKNGLTPLEILDATMTSRREIMETLVGRWDGYEEAGVRCEYALKRALGERLFSFALGDANMVTEDEYVEKRKWGCTCGMCTDGWLSPRMRLRLSAQAGIQYDMLKTDMDAFTSPHRPVSYLEIIHSTFDYIPPAIRKEIYESFYVGVYTIFYAICQVLETPSTTLSTSTSASPSTSDSVQGPPSSTAPMSMPTPNANATLPTPQTILSKALELDAGAVSFYLSKGGKVEFTLDAVLDMAREQSVLGDGTFEETFDVEEGGGGDILRDDGYTHLPKCANDLRFGGVRQHVGVAGGRDEMEDEDEDEEDEEDEEEDGEDEDEHDF</sequence>
<dbReference type="GO" id="GO:0016747">
    <property type="term" value="F:acyltransferase activity, transferring groups other than amino-acyl groups"/>
    <property type="evidence" value="ECO:0007669"/>
    <property type="project" value="InterPro"/>
</dbReference>
<name>A0A9P5NBQ3_GYMJU</name>
<dbReference type="Pfam" id="PF13508">
    <property type="entry name" value="Acetyltransf_7"/>
    <property type="match status" value="1"/>
</dbReference>
<keyword evidence="4" id="KW-1185">Reference proteome</keyword>
<dbReference type="Gene3D" id="1.25.40.20">
    <property type="entry name" value="Ankyrin repeat-containing domain"/>
    <property type="match status" value="1"/>
</dbReference>
<protein>
    <recommendedName>
        <fullName evidence="2">N-acetyltransferase domain-containing protein</fullName>
    </recommendedName>
</protein>
<organism evidence="3 4">
    <name type="scientific">Gymnopilus junonius</name>
    <name type="common">Spectacular rustgill mushroom</name>
    <name type="synonym">Gymnopilus spectabilis subsp. junonius</name>
    <dbReference type="NCBI Taxonomy" id="109634"/>
    <lineage>
        <taxon>Eukaryota</taxon>
        <taxon>Fungi</taxon>
        <taxon>Dikarya</taxon>
        <taxon>Basidiomycota</taxon>
        <taxon>Agaricomycotina</taxon>
        <taxon>Agaricomycetes</taxon>
        <taxon>Agaricomycetidae</taxon>
        <taxon>Agaricales</taxon>
        <taxon>Agaricineae</taxon>
        <taxon>Hymenogastraceae</taxon>
        <taxon>Gymnopilus</taxon>
    </lineage>
</organism>
<accession>A0A9P5NBQ3</accession>
<feature type="compositionally biased region" description="Acidic residues" evidence="1">
    <location>
        <begin position="623"/>
        <end position="649"/>
    </location>
</feature>
<comment type="caution">
    <text evidence="3">The sequence shown here is derived from an EMBL/GenBank/DDBJ whole genome shotgun (WGS) entry which is preliminary data.</text>
</comment>